<dbReference type="OrthoDB" id="9806267at2"/>
<keyword evidence="1" id="KW-0378">Hydrolase</keyword>
<proteinExistence type="predicted"/>
<dbReference type="GO" id="GO:0008745">
    <property type="term" value="F:N-acetylmuramoyl-L-alanine amidase activity"/>
    <property type="evidence" value="ECO:0007669"/>
    <property type="project" value="InterPro"/>
</dbReference>
<dbReference type="RefSeq" id="WP_035381554.1">
    <property type="nucleotide sequence ID" value="NZ_AZQP01000063.1"/>
</dbReference>
<dbReference type="InterPro" id="IPR002508">
    <property type="entry name" value="MurNAc-LAA_cat"/>
</dbReference>
<keyword evidence="5" id="KW-1185">Reference proteome</keyword>
<feature type="transmembrane region" description="Helical" evidence="2">
    <location>
        <begin position="7"/>
        <end position="26"/>
    </location>
</feature>
<comment type="caution">
    <text evidence="4">The sequence shown here is derived from an EMBL/GenBank/DDBJ whole genome shotgun (WGS) entry which is preliminary data.</text>
</comment>
<organism evidence="4 5">
    <name type="scientific">Fervidicella metallireducens AeB</name>
    <dbReference type="NCBI Taxonomy" id="1403537"/>
    <lineage>
        <taxon>Bacteria</taxon>
        <taxon>Bacillati</taxon>
        <taxon>Bacillota</taxon>
        <taxon>Clostridia</taxon>
        <taxon>Eubacteriales</taxon>
        <taxon>Clostridiaceae</taxon>
        <taxon>Fervidicella</taxon>
    </lineage>
</organism>
<protein>
    <submittedName>
        <fullName evidence="4">N-acetylmuramoyl-L-alanine amidase</fullName>
    </submittedName>
</protein>
<dbReference type="PANTHER" id="PTHR30404:SF0">
    <property type="entry name" value="N-ACETYLMURAMOYL-L-ALANINE AMIDASE AMIC"/>
    <property type="match status" value="1"/>
</dbReference>
<dbReference type="EMBL" id="AZQP01000063">
    <property type="protein sequence ID" value="EYE87361.1"/>
    <property type="molecule type" value="Genomic_DNA"/>
</dbReference>
<dbReference type="AlphaFoldDB" id="A0A017RRY8"/>
<evidence type="ECO:0000313" key="5">
    <source>
        <dbReference type="Proteomes" id="UP000019681"/>
    </source>
</evidence>
<dbReference type="NCBIfam" id="TIGR02883">
    <property type="entry name" value="spore_cwlD"/>
    <property type="match status" value="1"/>
</dbReference>
<keyword evidence="2" id="KW-0472">Membrane</keyword>
<gene>
    <name evidence="4" type="ORF">Q428_13695</name>
</gene>
<dbReference type="Pfam" id="PF01520">
    <property type="entry name" value="Amidase_3"/>
    <property type="match status" value="1"/>
</dbReference>
<feature type="domain" description="MurNAc-LAA" evidence="3">
    <location>
        <begin position="113"/>
        <end position="225"/>
    </location>
</feature>
<dbReference type="Gene3D" id="3.40.630.40">
    <property type="entry name" value="Zn-dependent exopeptidases"/>
    <property type="match status" value="1"/>
</dbReference>
<dbReference type="InterPro" id="IPR050695">
    <property type="entry name" value="N-acetylmuramoyl_amidase_3"/>
</dbReference>
<evidence type="ECO:0000313" key="4">
    <source>
        <dbReference type="EMBL" id="EYE87361.1"/>
    </source>
</evidence>
<keyword evidence="2" id="KW-0812">Transmembrane</keyword>
<accession>A0A017RRY8</accession>
<dbReference type="GO" id="GO:0009253">
    <property type="term" value="P:peptidoglycan catabolic process"/>
    <property type="evidence" value="ECO:0007669"/>
    <property type="project" value="InterPro"/>
</dbReference>
<evidence type="ECO:0000256" key="1">
    <source>
        <dbReference type="ARBA" id="ARBA00022801"/>
    </source>
</evidence>
<evidence type="ECO:0000259" key="3">
    <source>
        <dbReference type="SMART" id="SM00646"/>
    </source>
</evidence>
<dbReference type="STRING" id="1403537.Q428_13695"/>
<dbReference type="SUPFAM" id="SSF53187">
    <property type="entry name" value="Zn-dependent exopeptidases"/>
    <property type="match status" value="1"/>
</dbReference>
<dbReference type="Proteomes" id="UP000019681">
    <property type="component" value="Unassembled WGS sequence"/>
</dbReference>
<dbReference type="SMART" id="SM00646">
    <property type="entry name" value="Ami_3"/>
    <property type="match status" value="1"/>
</dbReference>
<dbReference type="CDD" id="cd02696">
    <property type="entry name" value="MurNAc-LAA"/>
    <property type="match status" value="1"/>
</dbReference>
<name>A0A017RRY8_9CLOT</name>
<dbReference type="InterPro" id="IPR014234">
    <property type="entry name" value="Spore_CwlD"/>
</dbReference>
<dbReference type="PANTHER" id="PTHR30404">
    <property type="entry name" value="N-ACETYLMURAMOYL-L-ALANINE AMIDASE"/>
    <property type="match status" value="1"/>
</dbReference>
<keyword evidence="2" id="KW-1133">Transmembrane helix</keyword>
<evidence type="ECO:0000256" key="2">
    <source>
        <dbReference type="SAM" id="Phobius"/>
    </source>
</evidence>
<reference evidence="4 5" key="1">
    <citation type="journal article" date="2014" name="Genome Announc.">
        <title>Draft Genome Sequence of Fervidicella metallireducens Strain AeBT, an Iron-Reducing Thermoanaerobe from the Great Artesian Basin.</title>
        <authorList>
            <person name="Patel B.K."/>
        </authorList>
    </citation>
    <scope>NUCLEOTIDE SEQUENCE [LARGE SCALE GENOMIC DNA]</scope>
    <source>
        <strain evidence="4 5">AeB</strain>
    </source>
</reference>
<dbReference type="GO" id="GO:0030288">
    <property type="term" value="C:outer membrane-bounded periplasmic space"/>
    <property type="evidence" value="ECO:0007669"/>
    <property type="project" value="TreeGrafter"/>
</dbReference>
<sequence length="236" mass="26900">MRKKVQRVLIFIVIISVILLVDINYFHVFEKGLIQSGNRVIIIDAGHGGIDGGAVGLHGVIEKDINLAIAKKLKAYIELNGDTCIMIREVDEGLYSQSGTIRNKKNEDLKNRKTIIKETEADLFISIHLNSFPQAQYYGAQVFYPKEDEDSKRLAKFVQTELVNTLDRNNKRQEKSSDSYYILKDNKIPSLLIECGFLSNPAEERLLADEGYQNKIAWAIYSGIIKYFTEPIIEQR</sequence>